<gene>
    <name evidence="2" type="ORF">FCL42_19960</name>
</gene>
<proteinExistence type="predicted"/>
<reference evidence="2 3" key="1">
    <citation type="submission" date="2019-04" db="EMBL/GenBank/DDBJ databases">
        <authorList>
            <person name="Hwang J.C."/>
        </authorList>
    </citation>
    <scope>NUCLEOTIDE SEQUENCE [LARGE SCALE GENOMIC DNA]</scope>
    <source>
        <strain evidence="2 3">IMCC35002</strain>
    </source>
</reference>
<accession>A0A4U1BGG2</accession>
<feature type="signal peptide" evidence="1">
    <location>
        <begin position="1"/>
        <end position="20"/>
    </location>
</feature>
<dbReference type="EMBL" id="SWCJ01000024">
    <property type="protein sequence ID" value="TKB50062.1"/>
    <property type="molecule type" value="Genomic_DNA"/>
</dbReference>
<dbReference type="RefSeq" id="WP_136865194.1">
    <property type="nucleotide sequence ID" value="NZ_SWCJ01000024.1"/>
</dbReference>
<sequence>MRLSVTPLFLPLFFSFTSAAKLAPTAGFNGEVNLLTGYYRDTNNLSTNASAYQDNITSKAKTNNELHDSMDGKGVFGLLGEVTYTFGEELNYQLFLGTSREEIATGSLAFELGYKYELGDGTTVAISALPTLVSAEVWQDPYAVAEERQETDLSGTAGRIKIDHIMGTGFGLDFGFGSSQVDEDRAGFDAAYGSEDVASFDGDLLTDEELARLQRDRDYFSVKAQYLFYLPNKRGALLPSLTVVSSDADGEAQSYNSYKAELTYVKVHNQHSFALTLDGRYREYSEVNPLYGTLREDRQYGAFFVYEYANVFGTQNWSLVTLTGANVIDSNIDYYDADFMFVSIGANYKF</sequence>
<dbReference type="AlphaFoldDB" id="A0A4U1BGG2"/>
<keyword evidence="1" id="KW-0732">Signal</keyword>
<dbReference type="PIRSF" id="PIRSF028696">
    <property type="entry name" value="UCP028696"/>
    <property type="match status" value="1"/>
</dbReference>
<feature type="chain" id="PRO_5020678107" evidence="1">
    <location>
        <begin position="21"/>
        <end position="350"/>
    </location>
</feature>
<protein>
    <submittedName>
        <fullName evidence="2">DUF2860 domain-containing protein</fullName>
    </submittedName>
</protein>
<evidence type="ECO:0000313" key="3">
    <source>
        <dbReference type="Proteomes" id="UP000305675"/>
    </source>
</evidence>
<dbReference type="Pfam" id="PF11059">
    <property type="entry name" value="DUF2860"/>
    <property type="match status" value="1"/>
</dbReference>
<keyword evidence="3" id="KW-1185">Reference proteome</keyword>
<comment type="caution">
    <text evidence="2">The sequence shown here is derived from an EMBL/GenBank/DDBJ whole genome shotgun (WGS) entry which is preliminary data.</text>
</comment>
<evidence type="ECO:0000256" key="1">
    <source>
        <dbReference type="SAM" id="SignalP"/>
    </source>
</evidence>
<organism evidence="2 3">
    <name type="scientific">Ferrimonas aestuarii</name>
    <dbReference type="NCBI Taxonomy" id="2569539"/>
    <lineage>
        <taxon>Bacteria</taxon>
        <taxon>Pseudomonadati</taxon>
        <taxon>Pseudomonadota</taxon>
        <taxon>Gammaproteobacteria</taxon>
        <taxon>Alteromonadales</taxon>
        <taxon>Ferrimonadaceae</taxon>
        <taxon>Ferrimonas</taxon>
    </lineage>
</organism>
<dbReference type="Proteomes" id="UP000305675">
    <property type="component" value="Unassembled WGS sequence"/>
</dbReference>
<dbReference type="InterPro" id="IPR016896">
    <property type="entry name" value="DUF2860"/>
</dbReference>
<name>A0A4U1BGG2_9GAMM</name>
<dbReference type="OrthoDB" id="6199337at2"/>
<evidence type="ECO:0000313" key="2">
    <source>
        <dbReference type="EMBL" id="TKB50062.1"/>
    </source>
</evidence>